<dbReference type="STRING" id="3818.A0A445BJC9"/>
<dbReference type="EMBL" id="SDMP01000009">
    <property type="protein sequence ID" value="RYR38785.1"/>
    <property type="molecule type" value="Genomic_DNA"/>
</dbReference>
<dbReference type="AlphaFoldDB" id="A0A445BJC9"/>
<accession>A0A445BJC9</accession>
<sequence>MHGARKGARVTNVHVMSNSLMELEEPEDDEWNWKNSSTNNKYYLSEDDDGDGNNHNSNGGKWGWVLNLGKKVLVAGLVATSAPLVVPPLFVASAIGVVASVPYAFFLASRVCTQTLMSRLLPIPYHHEYHVLLDEDEEQLGKDGVENGIKNYEKSVISSNGGNEQGVVKDDESRSLDARCNISKEGDQEIEEENSAERMLDDDEVIGDEIDDGIVMEEELSGESNGEQPMTAGHGVVITIEGIDENEVDDNDVVEEFKAPFDVTSIFVEEFGDKAIEGDIDEEELRRETKELLEEIRNEGRMDDNGGEYVNGIHGGTNENKEEIDSVEYSAVAHNTHSCNTMEEIKVAVIGKEELDKRLCEQKIPPINTEDKDNVYNCVESNDPIRDVLEAGEVDSASVLQKRFHENSELLSGTSFQHETHPAEPVRDLVMDQDYNISLADESSKVIGRNIVLDLNDDEEPDQVLDGSTVSQGVKLDDNISASVIQEPQLHKYDEILDSTDAGSDEVSAEKGFDSSDQKIIYPGADTCTIELHEECSVAMVNGHTALIEVTNSSVEKEREKEGRPSEIFSRKDAMHPSDEVTFNEESMWKQISVIRKIIGYEGSKQKSFIDELKALYIFTGVEFPAFLKENPYDPAEINKKLHFLMSIVGIKSNAD</sequence>
<name>A0A445BJC9_ARAHY</name>
<organism evidence="1 2">
    <name type="scientific">Arachis hypogaea</name>
    <name type="common">Peanut</name>
    <dbReference type="NCBI Taxonomy" id="3818"/>
    <lineage>
        <taxon>Eukaryota</taxon>
        <taxon>Viridiplantae</taxon>
        <taxon>Streptophyta</taxon>
        <taxon>Embryophyta</taxon>
        <taxon>Tracheophyta</taxon>
        <taxon>Spermatophyta</taxon>
        <taxon>Magnoliopsida</taxon>
        <taxon>eudicotyledons</taxon>
        <taxon>Gunneridae</taxon>
        <taxon>Pentapetalae</taxon>
        <taxon>rosids</taxon>
        <taxon>fabids</taxon>
        <taxon>Fabales</taxon>
        <taxon>Fabaceae</taxon>
        <taxon>Papilionoideae</taxon>
        <taxon>50 kb inversion clade</taxon>
        <taxon>dalbergioids sensu lato</taxon>
        <taxon>Dalbergieae</taxon>
        <taxon>Pterocarpus clade</taxon>
        <taxon>Arachis</taxon>
    </lineage>
</organism>
<dbReference type="PANTHER" id="PTHR37198:SF1">
    <property type="entry name" value="NUCLEOLIN"/>
    <property type="match status" value="1"/>
</dbReference>
<evidence type="ECO:0000313" key="2">
    <source>
        <dbReference type="Proteomes" id="UP000289738"/>
    </source>
</evidence>
<comment type="caution">
    <text evidence="1">The sequence shown here is derived from an EMBL/GenBank/DDBJ whole genome shotgun (WGS) entry which is preliminary data.</text>
</comment>
<dbReference type="Proteomes" id="UP000289738">
    <property type="component" value="Chromosome A09"/>
</dbReference>
<reference evidence="1 2" key="1">
    <citation type="submission" date="2019-01" db="EMBL/GenBank/DDBJ databases">
        <title>Sequencing of cultivated peanut Arachis hypogaea provides insights into genome evolution and oil improvement.</title>
        <authorList>
            <person name="Chen X."/>
        </authorList>
    </citation>
    <scope>NUCLEOTIDE SEQUENCE [LARGE SCALE GENOMIC DNA]</scope>
    <source>
        <strain evidence="2">cv. Fuhuasheng</strain>
        <tissue evidence="1">Leaves</tissue>
    </source>
</reference>
<proteinExistence type="predicted"/>
<protein>
    <submittedName>
        <fullName evidence="1">Uncharacterized protein</fullName>
    </submittedName>
</protein>
<gene>
    <name evidence="1" type="ORF">Ahy_A09g043970</name>
</gene>
<dbReference type="PANTHER" id="PTHR37198">
    <property type="entry name" value="NUCLEOLIN"/>
    <property type="match status" value="1"/>
</dbReference>
<evidence type="ECO:0000313" key="1">
    <source>
        <dbReference type="EMBL" id="RYR38785.1"/>
    </source>
</evidence>
<keyword evidence="2" id="KW-1185">Reference proteome</keyword>